<keyword evidence="1" id="KW-0285">Flavoprotein</keyword>
<evidence type="ECO:0000256" key="3">
    <source>
        <dbReference type="ARBA" id="ARBA00023002"/>
    </source>
</evidence>
<dbReference type="Gene3D" id="1.10.45.10">
    <property type="entry name" value="Vanillyl-alcohol Oxidase, Chain A, domain 4"/>
    <property type="match status" value="1"/>
</dbReference>
<dbReference type="GO" id="GO:0071949">
    <property type="term" value="F:FAD binding"/>
    <property type="evidence" value="ECO:0007669"/>
    <property type="project" value="InterPro"/>
</dbReference>
<dbReference type="GO" id="GO:0003885">
    <property type="term" value="F:D-arabinono-1,4-lactone oxidase activity"/>
    <property type="evidence" value="ECO:0007669"/>
    <property type="project" value="InterPro"/>
</dbReference>
<name>A0A6I6MKB6_9CAUL</name>
<sequence>MSAWSNWSGSVQARPSEIARPRTEAELAAIVSRADKVRVVGAGHSFMPLCETEGVLISLADLEGEIEFNADRTCVWAPAGWSLARLTDALWREGVSLINQGDVNPQTLAGAIATGTHGTGAELRSLSTAARAFRLMLADGSVVTANADERPGLFQAQRLSLGLLGVATRIKIDVLPAYYLEERVTSLPLDEIAERWDELAATHRHAEFFVFPYGKDALLKTLQPTAAEGPLKQMTDIDESPFRLVCDISAAAPFLTPFLQARLVSKGIRQRRVGPAFQIFPSERTIKFEEMEYELPRANGWPALREVIAWIRKKSLPVAFPFEFRLCAGDDIWLSPFNKGPGASISMHQYAKMPWRKIFSEAEQIFRAHAGRPHWAKRHTLNAADVEALYPDARSFNSVRAAHDPGAKFANAHLTALFAGS</sequence>
<dbReference type="PIRSF" id="PIRSF000136">
    <property type="entry name" value="LGO_GLO"/>
    <property type="match status" value="1"/>
</dbReference>
<dbReference type="InterPro" id="IPR016169">
    <property type="entry name" value="FAD-bd_PCMH_sub2"/>
</dbReference>
<dbReference type="AlphaFoldDB" id="A0A6I6MKB6"/>
<evidence type="ECO:0000256" key="1">
    <source>
        <dbReference type="ARBA" id="ARBA00022630"/>
    </source>
</evidence>
<evidence type="ECO:0000313" key="6">
    <source>
        <dbReference type="Proteomes" id="UP000431269"/>
    </source>
</evidence>
<reference evidence="6" key="1">
    <citation type="submission" date="2019-12" db="EMBL/GenBank/DDBJ databases">
        <title>Complete genome of Terracaulis silvestris 0127_4.</title>
        <authorList>
            <person name="Vieira S."/>
            <person name="Riedel T."/>
            <person name="Sproer C."/>
            <person name="Pascual J."/>
            <person name="Boedeker C."/>
            <person name="Overmann J."/>
        </authorList>
    </citation>
    <scope>NUCLEOTIDE SEQUENCE [LARGE SCALE GENOMIC DNA]</scope>
    <source>
        <strain evidence="6">0127_4</strain>
    </source>
</reference>
<dbReference type="RefSeq" id="WP_158764566.1">
    <property type="nucleotide sequence ID" value="NZ_CP047045.1"/>
</dbReference>
<dbReference type="EC" id="1.1.2.-" evidence="5"/>
<dbReference type="InterPro" id="IPR010031">
    <property type="entry name" value="FAD_lactone_oxidase-like"/>
</dbReference>
<feature type="domain" description="FAD-binding PCMH-type" evidence="4">
    <location>
        <begin position="11"/>
        <end position="177"/>
    </location>
</feature>
<dbReference type="InterPro" id="IPR016166">
    <property type="entry name" value="FAD-bd_PCMH"/>
</dbReference>
<protein>
    <submittedName>
        <fullName evidence="5">L-gulono-1,4-lactone dehydrogenase</fullName>
        <ecNumber evidence="5">1.1.2.-</ecNumber>
    </submittedName>
</protein>
<dbReference type="PANTHER" id="PTHR43762">
    <property type="entry name" value="L-GULONOLACTONE OXIDASE"/>
    <property type="match status" value="1"/>
</dbReference>
<dbReference type="Gene3D" id="3.30.43.10">
    <property type="entry name" value="Uridine Diphospho-n-acetylenolpyruvylglucosamine Reductase, domain 2"/>
    <property type="match status" value="1"/>
</dbReference>
<dbReference type="EMBL" id="CP047045">
    <property type="protein sequence ID" value="QGZ93566.1"/>
    <property type="molecule type" value="Genomic_DNA"/>
</dbReference>
<dbReference type="GO" id="GO:0016020">
    <property type="term" value="C:membrane"/>
    <property type="evidence" value="ECO:0007669"/>
    <property type="project" value="InterPro"/>
</dbReference>
<dbReference type="InterPro" id="IPR007173">
    <property type="entry name" value="ALO_C"/>
</dbReference>
<keyword evidence="6" id="KW-1185">Reference proteome</keyword>
<dbReference type="SUPFAM" id="SSF56176">
    <property type="entry name" value="FAD-binding/transporter-associated domain-like"/>
    <property type="match status" value="1"/>
</dbReference>
<proteinExistence type="predicted"/>
<organism evidence="5 6">
    <name type="scientific">Terricaulis silvestris</name>
    <dbReference type="NCBI Taxonomy" id="2686094"/>
    <lineage>
        <taxon>Bacteria</taxon>
        <taxon>Pseudomonadati</taxon>
        <taxon>Pseudomonadota</taxon>
        <taxon>Alphaproteobacteria</taxon>
        <taxon>Caulobacterales</taxon>
        <taxon>Caulobacteraceae</taxon>
        <taxon>Terricaulis</taxon>
    </lineage>
</organism>
<dbReference type="Pfam" id="PF04030">
    <property type="entry name" value="ALO"/>
    <property type="match status" value="1"/>
</dbReference>
<dbReference type="InterPro" id="IPR006094">
    <property type="entry name" value="Oxid_FAD_bind_N"/>
</dbReference>
<dbReference type="PROSITE" id="PS51387">
    <property type="entry name" value="FAD_PCMH"/>
    <property type="match status" value="1"/>
</dbReference>
<dbReference type="KEGG" id="tsv:DSM104635_00378"/>
<evidence type="ECO:0000256" key="2">
    <source>
        <dbReference type="ARBA" id="ARBA00022827"/>
    </source>
</evidence>
<dbReference type="Proteomes" id="UP000431269">
    <property type="component" value="Chromosome"/>
</dbReference>
<dbReference type="PANTHER" id="PTHR43762:SF1">
    <property type="entry name" value="D-ARABINONO-1,4-LACTONE OXIDASE"/>
    <property type="match status" value="1"/>
</dbReference>
<dbReference type="InterPro" id="IPR036318">
    <property type="entry name" value="FAD-bd_PCMH-like_sf"/>
</dbReference>
<accession>A0A6I6MKB6</accession>
<dbReference type="InterPro" id="IPR016167">
    <property type="entry name" value="FAD-bd_PCMH_sub1"/>
</dbReference>
<dbReference type="Gene3D" id="3.30.70.2520">
    <property type="match status" value="1"/>
</dbReference>
<evidence type="ECO:0000313" key="5">
    <source>
        <dbReference type="EMBL" id="QGZ93566.1"/>
    </source>
</evidence>
<gene>
    <name evidence="5" type="ORF">DSM104635_00378</name>
</gene>
<dbReference type="Gene3D" id="3.30.465.10">
    <property type="match status" value="1"/>
</dbReference>
<dbReference type="NCBIfam" id="TIGR01679">
    <property type="entry name" value="bact_FAD_ox"/>
    <property type="match status" value="1"/>
</dbReference>
<dbReference type="InterPro" id="IPR016171">
    <property type="entry name" value="Vanillyl_alc_oxidase_C-sub2"/>
</dbReference>
<dbReference type="Pfam" id="PF01565">
    <property type="entry name" value="FAD_binding_4"/>
    <property type="match status" value="1"/>
</dbReference>
<evidence type="ECO:0000259" key="4">
    <source>
        <dbReference type="PROSITE" id="PS51387"/>
    </source>
</evidence>
<keyword evidence="2" id="KW-0274">FAD</keyword>
<keyword evidence="3 5" id="KW-0560">Oxidoreductase</keyword>